<feature type="transmembrane region" description="Helical" evidence="1">
    <location>
        <begin position="62"/>
        <end position="81"/>
    </location>
</feature>
<dbReference type="EMBL" id="RFFH01000009">
    <property type="protein sequence ID" value="RMI30611.1"/>
    <property type="molecule type" value="Genomic_DNA"/>
</dbReference>
<keyword evidence="1" id="KW-1133">Transmembrane helix</keyword>
<feature type="transmembrane region" description="Helical" evidence="1">
    <location>
        <begin position="20"/>
        <end position="41"/>
    </location>
</feature>
<dbReference type="AlphaFoldDB" id="A0A3M2KZ96"/>
<keyword evidence="1" id="KW-0472">Membrane</keyword>
<keyword evidence="3" id="KW-1185">Reference proteome</keyword>
<proteinExistence type="predicted"/>
<organism evidence="2 3">
    <name type="scientific">Nocardia stercoris</name>
    <dbReference type="NCBI Taxonomy" id="2483361"/>
    <lineage>
        <taxon>Bacteria</taxon>
        <taxon>Bacillati</taxon>
        <taxon>Actinomycetota</taxon>
        <taxon>Actinomycetes</taxon>
        <taxon>Mycobacteriales</taxon>
        <taxon>Nocardiaceae</taxon>
        <taxon>Nocardia</taxon>
    </lineage>
</organism>
<evidence type="ECO:0000313" key="3">
    <source>
        <dbReference type="Proteomes" id="UP000279275"/>
    </source>
</evidence>
<comment type="caution">
    <text evidence="2">The sequence shown here is derived from an EMBL/GenBank/DDBJ whole genome shotgun (WGS) entry which is preliminary data.</text>
</comment>
<name>A0A3M2KZ96_9NOCA</name>
<protein>
    <submittedName>
        <fullName evidence="2">Uncharacterized protein</fullName>
    </submittedName>
</protein>
<keyword evidence="1" id="KW-0812">Transmembrane</keyword>
<gene>
    <name evidence="2" type="ORF">EBN03_21335</name>
</gene>
<evidence type="ECO:0000313" key="2">
    <source>
        <dbReference type="EMBL" id="RMI30611.1"/>
    </source>
</evidence>
<sequence>MTTLAYKQMPADVLAPIMQLIDWLLWAVLLVCLVWMIIAAGRMWSAMRDGMAVNDATHGVTVSLLGAITASSATSIALAFLPT</sequence>
<evidence type="ECO:0000256" key="1">
    <source>
        <dbReference type="SAM" id="Phobius"/>
    </source>
</evidence>
<reference evidence="2 3" key="1">
    <citation type="submission" date="2018-10" db="EMBL/GenBank/DDBJ databases">
        <title>Isolation from cow dung.</title>
        <authorList>
            <person name="Ling L."/>
        </authorList>
    </citation>
    <scope>NUCLEOTIDE SEQUENCE [LARGE SCALE GENOMIC DNA]</scope>
    <source>
        <strain evidence="2 3">NEAU-LL90</strain>
    </source>
</reference>
<accession>A0A3M2KZ96</accession>
<dbReference type="RefSeq" id="WP_122189849.1">
    <property type="nucleotide sequence ID" value="NZ_RFFH01000009.1"/>
</dbReference>
<dbReference type="Proteomes" id="UP000279275">
    <property type="component" value="Unassembled WGS sequence"/>
</dbReference>